<name>A0ABS5XDA3_9GAMM</name>
<keyword evidence="3" id="KW-1185">Reference proteome</keyword>
<evidence type="ECO:0000256" key="1">
    <source>
        <dbReference type="SAM" id="MobiDB-lite"/>
    </source>
</evidence>
<gene>
    <name evidence="2" type="ORF">J7302_05820</name>
</gene>
<evidence type="ECO:0000313" key="2">
    <source>
        <dbReference type="EMBL" id="MBT8765645.1"/>
    </source>
</evidence>
<feature type="compositionally biased region" description="Polar residues" evidence="1">
    <location>
        <begin position="1"/>
        <end position="10"/>
    </location>
</feature>
<dbReference type="Proteomes" id="UP001519667">
    <property type="component" value="Unassembled WGS sequence"/>
</dbReference>
<comment type="caution">
    <text evidence="2">The sequence shown here is derived from an EMBL/GenBank/DDBJ whole genome shotgun (WGS) entry which is preliminary data.</text>
</comment>
<organism evidence="2 3">
    <name type="scientific">Metapseudomonas boanensis</name>
    <dbReference type="NCBI Taxonomy" id="2822138"/>
    <lineage>
        <taxon>Bacteria</taxon>
        <taxon>Pseudomonadati</taxon>
        <taxon>Pseudomonadota</taxon>
        <taxon>Gammaproteobacteria</taxon>
        <taxon>Pseudomonadales</taxon>
        <taxon>Pseudomonadaceae</taxon>
        <taxon>Metapseudomonas</taxon>
    </lineage>
</organism>
<dbReference type="RefSeq" id="WP_215371691.1">
    <property type="nucleotide sequence ID" value="NZ_JAGTIS010000002.1"/>
</dbReference>
<reference evidence="2 3" key="1">
    <citation type="submission" date="2021-04" db="EMBL/GenBank/DDBJ databases">
        <title>Pseudomonas boanensis sp. nov., a bacterium isolated from river water used for household purposes in Boane District, Mozambique.</title>
        <authorList>
            <person name="Nicklasson M."/>
            <person name="Martin-Rodriguez A.J."/>
            <person name="Thorell K."/>
            <person name="Neves L."/>
            <person name="Mussagy A."/>
            <person name="Rydberg H.A."/>
            <person name="Hernroth B."/>
            <person name="Svensson-Stadler L."/>
            <person name="Sjoling A."/>
        </authorList>
    </citation>
    <scope>NUCLEOTIDE SEQUENCE [LARGE SCALE GENOMIC DNA]</scope>
    <source>
        <strain evidence="2 3">DB1</strain>
    </source>
</reference>
<feature type="region of interest" description="Disordered" evidence="1">
    <location>
        <begin position="1"/>
        <end position="21"/>
    </location>
</feature>
<proteinExistence type="predicted"/>
<dbReference type="EMBL" id="JAGTIS010000002">
    <property type="protein sequence ID" value="MBT8765645.1"/>
    <property type="molecule type" value="Genomic_DNA"/>
</dbReference>
<protein>
    <submittedName>
        <fullName evidence="2">Uncharacterized protein</fullName>
    </submittedName>
</protein>
<accession>A0ABS5XDA3</accession>
<sequence>MSAPASSQEVQRGRGTGIEKRLDPALHEKIDQYLWIHNRGWMIGVPDGGPVASPWVWLTASGCSSSGRGKIQLLLY</sequence>
<evidence type="ECO:0000313" key="3">
    <source>
        <dbReference type="Proteomes" id="UP001519667"/>
    </source>
</evidence>